<dbReference type="InterPro" id="IPR036236">
    <property type="entry name" value="Znf_C2H2_sf"/>
</dbReference>
<dbReference type="Proteomes" id="UP000799118">
    <property type="component" value="Unassembled WGS sequence"/>
</dbReference>
<dbReference type="Pfam" id="PF00096">
    <property type="entry name" value="zf-C2H2"/>
    <property type="match status" value="2"/>
</dbReference>
<dbReference type="PANTHER" id="PTHR23235">
    <property type="entry name" value="KRUEPPEL-LIKE TRANSCRIPTION FACTOR"/>
    <property type="match status" value="1"/>
</dbReference>
<dbReference type="AlphaFoldDB" id="A0A6A4HJV6"/>
<organism evidence="11 12">
    <name type="scientific">Gymnopus androsaceus JB14</name>
    <dbReference type="NCBI Taxonomy" id="1447944"/>
    <lineage>
        <taxon>Eukaryota</taxon>
        <taxon>Fungi</taxon>
        <taxon>Dikarya</taxon>
        <taxon>Basidiomycota</taxon>
        <taxon>Agaricomycotina</taxon>
        <taxon>Agaricomycetes</taxon>
        <taxon>Agaricomycetidae</taxon>
        <taxon>Agaricales</taxon>
        <taxon>Marasmiineae</taxon>
        <taxon>Omphalotaceae</taxon>
        <taxon>Gymnopus</taxon>
    </lineage>
</organism>
<feature type="compositionally biased region" description="Basic and acidic residues" evidence="9">
    <location>
        <begin position="1"/>
        <end position="20"/>
    </location>
</feature>
<protein>
    <recommendedName>
        <fullName evidence="10">C2H2-type domain-containing protein</fullName>
    </recommendedName>
</protein>
<evidence type="ECO:0000256" key="5">
    <source>
        <dbReference type="ARBA" id="ARBA00022833"/>
    </source>
</evidence>
<accession>A0A6A4HJV6</accession>
<dbReference type="PROSITE" id="PS50157">
    <property type="entry name" value="ZINC_FINGER_C2H2_2"/>
    <property type="match status" value="2"/>
</dbReference>
<reference evidence="11" key="1">
    <citation type="journal article" date="2019" name="Environ. Microbiol.">
        <title>Fungal ecological strategies reflected in gene transcription - a case study of two litter decomposers.</title>
        <authorList>
            <person name="Barbi F."/>
            <person name="Kohler A."/>
            <person name="Barry K."/>
            <person name="Baskaran P."/>
            <person name="Daum C."/>
            <person name="Fauchery L."/>
            <person name="Ihrmark K."/>
            <person name="Kuo A."/>
            <person name="LaButti K."/>
            <person name="Lipzen A."/>
            <person name="Morin E."/>
            <person name="Grigoriev I.V."/>
            <person name="Henrissat B."/>
            <person name="Lindahl B."/>
            <person name="Martin F."/>
        </authorList>
    </citation>
    <scope>NUCLEOTIDE SEQUENCE</scope>
    <source>
        <strain evidence="11">JB14</strain>
    </source>
</reference>
<evidence type="ECO:0000313" key="12">
    <source>
        <dbReference type="Proteomes" id="UP000799118"/>
    </source>
</evidence>
<dbReference type="OrthoDB" id="6077919at2759"/>
<dbReference type="InterPro" id="IPR013087">
    <property type="entry name" value="Znf_C2H2_type"/>
</dbReference>
<evidence type="ECO:0000256" key="6">
    <source>
        <dbReference type="ARBA" id="ARBA00023125"/>
    </source>
</evidence>
<feature type="region of interest" description="Disordered" evidence="9">
    <location>
        <begin position="1"/>
        <end position="47"/>
    </location>
</feature>
<dbReference type="GO" id="GO:0005634">
    <property type="term" value="C:nucleus"/>
    <property type="evidence" value="ECO:0007669"/>
    <property type="project" value="UniProtKB-SubCell"/>
</dbReference>
<name>A0A6A4HJV6_9AGAR</name>
<dbReference type="EMBL" id="ML769489">
    <property type="protein sequence ID" value="KAE9397990.1"/>
    <property type="molecule type" value="Genomic_DNA"/>
</dbReference>
<dbReference type="GO" id="GO:0008270">
    <property type="term" value="F:zinc ion binding"/>
    <property type="evidence" value="ECO:0007669"/>
    <property type="project" value="UniProtKB-KW"/>
</dbReference>
<dbReference type="SMART" id="SM00355">
    <property type="entry name" value="ZnF_C2H2"/>
    <property type="match status" value="2"/>
</dbReference>
<dbReference type="FunFam" id="3.30.160.60:FF:001009">
    <property type="entry name" value="Zinc finger protein 26"/>
    <property type="match status" value="1"/>
</dbReference>
<keyword evidence="7" id="KW-0539">Nucleus</keyword>
<dbReference type="GO" id="GO:0000981">
    <property type="term" value="F:DNA-binding transcription factor activity, RNA polymerase II-specific"/>
    <property type="evidence" value="ECO:0007669"/>
    <property type="project" value="TreeGrafter"/>
</dbReference>
<keyword evidence="3" id="KW-0677">Repeat</keyword>
<gene>
    <name evidence="11" type="ORF">BT96DRAFT_822591</name>
</gene>
<dbReference type="PROSITE" id="PS00028">
    <property type="entry name" value="ZINC_FINGER_C2H2_1"/>
    <property type="match status" value="2"/>
</dbReference>
<evidence type="ECO:0000313" key="11">
    <source>
        <dbReference type="EMBL" id="KAE9397990.1"/>
    </source>
</evidence>
<keyword evidence="2" id="KW-0479">Metal-binding</keyword>
<evidence type="ECO:0000256" key="8">
    <source>
        <dbReference type="PROSITE-ProRule" id="PRU00042"/>
    </source>
</evidence>
<evidence type="ECO:0000256" key="7">
    <source>
        <dbReference type="ARBA" id="ARBA00023242"/>
    </source>
</evidence>
<keyword evidence="4 8" id="KW-0863">Zinc-finger</keyword>
<dbReference type="PANTHER" id="PTHR23235:SF120">
    <property type="entry name" value="KRUPPEL-LIKE FACTOR 15"/>
    <property type="match status" value="1"/>
</dbReference>
<keyword evidence="6" id="KW-0238">DNA-binding</keyword>
<dbReference type="GO" id="GO:0000978">
    <property type="term" value="F:RNA polymerase II cis-regulatory region sequence-specific DNA binding"/>
    <property type="evidence" value="ECO:0007669"/>
    <property type="project" value="TreeGrafter"/>
</dbReference>
<proteinExistence type="predicted"/>
<evidence type="ECO:0000256" key="3">
    <source>
        <dbReference type="ARBA" id="ARBA00022737"/>
    </source>
</evidence>
<keyword evidence="12" id="KW-1185">Reference proteome</keyword>
<evidence type="ECO:0000256" key="9">
    <source>
        <dbReference type="SAM" id="MobiDB-lite"/>
    </source>
</evidence>
<dbReference type="SUPFAM" id="SSF57667">
    <property type="entry name" value="beta-beta-alpha zinc fingers"/>
    <property type="match status" value="1"/>
</dbReference>
<sequence length="114" mass="13190">MAAETHSKEARPNSHIESYPRWKIGKISPRRAEPVSEPSGQKIDQNQIKKHACPKCSKCFNRPSSLRIHINTHTGVTPFRCSYPNCGRMFNVSSNMRRHYRKHQLSNLLPEMPH</sequence>
<evidence type="ECO:0000259" key="10">
    <source>
        <dbReference type="PROSITE" id="PS50157"/>
    </source>
</evidence>
<keyword evidence="5" id="KW-0862">Zinc</keyword>
<dbReference type="Gene3D" id="3.30.160.60">
    <property type="entry name" value="Classic Zinc Finger"/>
    <property type="match status" value="2"/>
</dbReference>
<evidence type="ECO:0000256" key="1">
    <source>
        <dbReference type="ARBA" id="ARBA00004123"/>
    </source>
</evidence>
<evidence type="ECO:0000256" key="4">
    <source>
        <dbReference type="ARBA" id="ARBA00022771"/>
    </source>
</evidence>
<feature type="domain" description="C2H2-type" evidence="10">
    <location>
        <begin position="79"/>
        <end position="103"/>
    </location>
</feature>
<evidence type="ECO:0000256" key="2">
    <source>
        <dbReference type="ARBA" id="ARBA00022723"/>
    </source>
</evidence>
<feature type="domain" description="C2H2-type" evidence="10">
    <location>
        <begin position="51"/>
        <end position="78"/>
    </location>
</feature>
<comment type="subcellular location">
    <subcellularLocation>
        <location evidence="1">Nucleus</location>
    </subcellularLocation>
</comment>